<reference evidence="2" key="1">
    <citation type="submission" date="2018-02" db="EMBL/GenBank/DDBJ databases">
        <title>Genome sequencing of Solimonas sp. HR-BB.</title>
        <authorList>
            <person name="Lee Y."/>
            <person name="Jeon C.O."/>
        </authorList>
    </citation>
    <scope>NUCLEOTIDE SEQUENCE [LARGE SCALE GENOMIC DNA]</scope>
    <source>
        <strain evidence="2">HR-E</strain>
    </source>
</reference>
<evidence type="ECO:0000313" key="1">
    <source>
        <dbReference type="EMBL" id="PQA43373.1"/>
    </source>
</evidence>
<proteinExistence type="predicted"/>
<gene>
    <name evidence="1" type="ORF">C5O18_05305</name>
</gene>
<dbReference type="AlphaFoldDB" id="A0A2P6ASM4"/>
<sequence length="562" mass="61612">MLWGLVLAALAAGAWYGLKPATSSADITELAREGRPDPAMVSAQVISQEDLPPAGTRSLFDHLITQHDGLPYPFEKLVKLVQAQHPDGQLPVAVLIPNGRSLLKAQATNAHPRALIAADFELANKTGLAMTPRGQLFMGFVEKANEIEVLSYNEAAGRFEFQLVQNYCAGCVPRIVYARRAICTTCHQGGGPIFPQRPWNETNGQQDTAGAIAAARGNAHPYMSIPLQQPLAMPERFDQLTDQGSFINVTQRLWLDGCGADGNDCRRLMLKLALHYADSPGSFDAAGVDAQRLRELQRRHFPKTGIAVPESDLPNRDPLGERRGLKGWWQGLWTREIKPGEGARDNEDLAAFDKLPKLPVRLDPLTPRVPKQVLTAEDIDGVYGLAALFSESDLRGLGEGSGFDIRRLAAKVDALPDSHFAARPFVRVHFMRALLGREAEYCCLNTVEMSPPVVSGLPPLKIVKQGVLHDFERYCFACHRGNPALRLDFMAGASEDAVLENIRGKTLIRDVLDWERYEGTDKAAALMPPRDSLQYQAMKQAGAEGERARAAMRGAVPGLFGF</sequence>
<keyword evidence="2" id="KW-1185">Reference proteome</keyword>
<protein>
    <submittedName>
        <fullName evidence="1">Uncharacterized protein</fullName>
    </submittedName>
</protein>
<dbReference type="Proteomes" id="UP000243900">
    <property type="component" value="Unassembled WGS sequence"/>
</dbReference>
<accession>A0A2P6ASM4</accession>
<dbReference type="EMBL" id="PTQZ01000098">
    <property type="protein sequence ID" value="PQA43373.1"/>
    <property type="molecule type" value="Genomic_DNA"/>
</dbReference>
<name>A0A2P6ASM4_9GAMM</name>
<comment type="caution">
    <text evidence="1">The sequence shown here is derived from an EMBL/GenBank/DDBJ whole genome shotgun (WGS) entry which is preliminary data.</text>
</comment>
<organism evidence="1 2">
    <name type="scientific">Amnimonas aquatica</name>
    <dbReference type="NCBI Taxonomy" id="2094561"/>
    <lineage>
        <taxon>Bacteria</taxon>
        <taxon>Pseudomonadati</taxon>
        <taxon>Pseudomonadota</taxon>
        <taxon>Gammaproteobacteria</taxon>
        <taxon>Moraxellales</taxon>
        <taxon>Moraxellaceae</taxon>
        <taxon>Amnimonas</taxon>
    </lineage>
</organism>
<evidence type="ECO:0000313" key="2">
    <source>
        <dbReference type="Proteomes" id="UP000243900"/>
    </source>
</evidence>